<dbReference type="Gene3D" id="3.40.50.720">
    <property type="entry name" value="NAD(P)-binding Rossmann-like Domain"/>
    <property type="match status" value="1"/>
</dbReference>
<dbReference type="InterPro" id="IPR013752">
    <property type="entry name" value="KPA_reductase"/>
</dbReference>
<dbReference type="GO" id="GO:0015940">
    <property type="term" value="P:pantothenate biosynthetic process"/>
    <property type="evidence" value="ECO:0007669"/>
    <property type="project" value="InterPro"/>
</dbReference>
<dbReference type="Gene3D" id="1.10.1040.10">
    <property type="entry name" value="N-(1-d-carboxylethyl)-l-norvaline Dehydrogenase, domain 2"/>
    <property type="match status" value="1"/>
</dbReference>
<keyword evidence="2" id="KW-0521">NADP</keyword>
<keyword evidence="7" id="KW-1185">Reference proteome</keyword>
<keyword evidence="3" id="KW-0560">Oxidoreductase</keyword>
<dbReference type="AlphaFoldDB" id="A0AAD7XL89"/>
<reference evidence="6" key="1">
    <citation type="submission" date="2023-01" db="EMBL/GenBank/DDBJ databases">
        <title>Metagenome sequencing of chrysophaentin producing Chrysophaeum taylorii.</title>
        <authorList>
            <person name="Davison J."/>
            <person name="Bewley C."/>
        </authorList>
    </citation>
    <scope>NUCLEOTIDE SEQUENCE</scope>
    <source>
        <strain evidence="6">NIES-1699</strain>
    </source>
</reference>
<evidence type="ECO:0000313" key="6">
    <source>
        <dbReference type="EMBL" id="KAJ8600180.1"/>
    </source>
</evidence>
<dbReference type="GO" id="GO:0005737">
    <property type="term" value="C:cytoplasm"/>
    <property type="evidence" value="ECO:0007669"/>
    <property type="project" value="TreeGrafter"/>
</dbReference>
<dbReference type="PANTHER" id="PTHR21708:SF26">
    <property type="entry name" value="2-DEHYDROPANTOATE 2-REDUCTASE"/>
    <property type="match status" value="1"/>
</dbReference>
<dbReference type="InterPro" id="IPR008927">
    <property type="entry name" value="6-PGluconate_DH-like_C_sf"/>
</dbReference>
<evidence type="ECO:0000256" key="1">
    <source>
        <dbReference type="ARBA" id="ARBA00007870"/>
    </source>
</evidence>
<evidence type="ECO:0000259" key="4">
    <source>
        <dbReference type="Pfam" id="PF02558"/>
    </source>
</evidence>
<dbReference type="Pfam" id="PF02558">
    <property type="entry name" value="ApbA"/>
    <property type="match status" value="1"/>
</dbReference>
<gene>
    <name evidence="6" type="ORF">CTAYLR_001952</name>
</gene>
<evidence type="ECO:0008006" key="8">
    <source>
        <dbReference type="Google" id="ProtNLM"/>
    </source>
</evidence>
<feature type="domain" description="Ketopantoate reductase N-terminal" evidence="4">
    <location>
        <begin position="5"/>
        <end position="149"/>
    </location>
</feature>
<dbReference type="InterPro" id="IPR003710">
    <property type="entry name" value="ApbA"/>
</dbReference>
<dbReference type="InterPro" id="IPR013328">
    <property type="entry name" value="6PGD_dom2"/>
</dbReference>
<dbReference type="SUPFAM" id="SSF51735">
    <property type="entry name" value="NAD(P)-binding Rossmann-fold domains"/>
    <property type="match status" value="1"/>
</dbReference>
<dbReference type="InterPro" id="IPR051402">
    <property type="entry name" value="KPR-Related"/>
</dbReference>
<comment type="caution">
    <text evidence="6">The sequence shown here is derived from an EMBL/GenBank/DDBJ whole genome shotgun (WGS) entry which is preliminary data.</text>
</comment>
<proteinExistence type="inferred from homology"/>
<dbReference type="FunFam" id="1.10.1040.10:FF:000017">
    <property type="entry name" value="2-dehydropantoate 2-reductase"/>
    <property type="match status" value="1"/>
</dbReference>
<evidence type="ECO:0000256" key="3">
    <source>
        <dbReference type="ARBA" id="ARBA00023002"/>
    </source>
</evidence>
<dbReference type="EMBL" id="JAQMWT010000526">
    <property type="protein sequence ID" value="KAJ8600180.1"/>
    <property type="molecule type" value="Genomic_DNA"/>
</dbReference>
<dbReference type="NCBIfam" id="TIGR00745">
    <property type="entry name" value="apbA_panE"/>
    <property type="match status" value="1"/>
</dbReference>
<evidence type="ECO:0000259" key="5">
    <source>
        <dbReference type="Pfam" id="PF08546"/>
    </source>
</evidence>
<sequence length="329" mass="35319">MRQKIGVVGAGAVGTYFGVRLAELGHDVRFLLKSGRAAPPVFRVESWQGDFTLERPHVAREPRDLGGDLDWVFVCLKSTSLVDNGAILDSLVTPAMGDRTRVQLLMNGLGAEELAASRYGANRVHGGLVYGGLTRLETGRVRHEGVGAEIRGGSFVDDDDELHAAASLWAGSQAVNYTPQPCLLEAQWSKLAWNIPFNGLTVAAGGVTVRDVWERPDLHAAAIGLMREICAAANANLEARDKAPRLDESKVVDQLSAITDKMAAADYIPSTTLDFRANQPMEIDHIFVEPLRRAASLDVHTPRLELLAGLLQVIDAKRAAAAAAAPSSS</sequence>
<evidence type="ECO:0000256" key="2">
    <source>
        <dbReference type="ARBA" id="ARBA00022857"/>
    </source>
</evidence>
<feature type="domain" description="Ketopantoate reductase C-terminal" evidence="5">
    <location>
        <begin position="185"/>
        <end position="313"/>
    </location>
</feature>
<dbReference type="Pfam" id="PF08546">
    <property type="entry name" value="ApbA_C"/>
    <property type="match status" value="1"/>
</dbReference>
<evidence type="ECO:0000313" key="7">
    <source>
        <dbReference type="Proteomes" id="UP001230188"/>
    </source>
</evidence>
<comment type="similarity">
    <text evidence="1">Belongs to the ketopantoate reductase family.</text>
</comment>
<dbReference type="SUPFAM" id="SSF48179">
    <property type="entry name" value="6-phosphogluconate dehydrogenase C-terminal domain-like"/>
    <property type="match status" value="1"/>
</dbReference>
<organism evidence="6 7">
    <name type="scientific">Chrysophaeum taylorii</name>
    <dbReference type="NCBI Taxonomy" id="2483200"/>
    <lineage>
        <taxon>Eukaryota</taxon>
        <taxon>Sar</taxon>
        <taxon>Stramenopiles</taxon>
        <taxon>Ochrophyta</taxon>
        <taxon>Pelagophyceae</taxon>
        <taxon>Pelagomonadales</taxon>
        <taxon>Pelagomonadaceae</taxon>
        <taxon>Chrysophaeum</taxon>
    </lineage>
</organism>
<name>A0AAD7XL89_9STRA</name>
<dbReference type="Proteomes" id="UP001230188">
    <property type="component" value="Unassembled WGS sequence"/>
</dbReference>
<dbReference type="InterPro" id="IPR036291">
    <property type="entry name" value="NAD(P)-bd_dom_sf"/>
</dbReference>
<accession>A0AAD7XL89</accession>
<protein>
    <recommendedName>
        <fullName evidence="8">2-dehydropantoate 2-reductase</fullName>
    </recommendedName>
</protein>
<dbReference type="PANTHER" id="PTHR21708">
    <property type="entry name" value="PROBABLE 2-DEHYDROPANTOATE 2-REDUCTASE"/>
    <property type="match status" value="1"/>
</dbReference>
<dbReference type="GO" id="GO:0008677">
    <property type="term" value="F:2-dehydropantoate 2-reductase activity"/>
    <property type="evidence" value="ECO:0007669"/>
    <property type="project" value="InterPro"/>
</dbReference>
<dbReference type="InterPro" id="IPR013332">
    <property type="entry name" value="KPR_N"/>
</dbReference>